<dbReference type="SMART" id="SM00852">
    <property type="entry name" value="MoCF_biosynth"/>
    <property type="match status" value="1"/>
</dbReference>
<gene>
    <name evidence="4" type="ORF">BI347_13700</name>
</gene>
<dbReference type="PANTHER" id="PTHR43232:SF2">
    <property type="entry name" value="MOLYBDENUM COFACTOR BIOSYNTHESIS PROTEIN B"/>
    <property type="match status" value="1"/>
</dbReference>
<dbReference type="UniPathway" id="UPA00344"/>
<evidence type="ECO:0000256" key="1">
    <source>
        <dbReference type="ARBA" id="ARBA00015262"/>
    </source>
</evidence>
<dbReference type="GO" id="GO:0005829">
    <property type="term" value="C:cytosol"/>
    <property type="evidence" value="ECO:0007669"/>
    <property type="project" value="TreeGrafter"/>
</dbReference>
<comment type="pathway">
    <text evidence="2">Cofactor biosynthesis; molybdopterin biosynthesis.</text>
</comment>
<proteinExistence type="inferred from homology"/>
<dbReference type="STRING" id="1903179.BI347_13700"/>
<sequence>MNDVQAVSLRCAVLTVSDRRTPDNDGTGDLLAEKLRQDGHVCARRGIVADNIYQIRRVLSEWIAEDEVQVVLINGGTGFSPRNSVPEAVMPLLDKQIDGFGELYRHVSLAQVGSSALQSRALAGMANRTLIFCLPGAEQACELAWDKILREQLDSRYRPCNFASAFRRKEEG</sequence>
<keyword evidence="2" id="KW-0501">Molybdenum cofactor biosynthesis</keyword>
<dbReference type="Proteomes" id="UP000180088">
    <property type="component" value="Unassembled WGS sequence"/>
</dbReference>
<comment type="caution">
    <text evidence="4">The sequence shown here is derived from an EMBL/GenBank/DDBJ whole genome shotgun (WGS) entry which is preliminary data.</text>
</comment>
<protein>
    <recommendedName>
        <fullName evidence="1 2">Molybdenum cofactor biosynthesis protein B</fullName>
    </recommendedName>
</protein>
<dbReference type="InterPro" id="IPR013484">
    <property type="entry name" value="MoaB_proteobac"/>
</dbReference>
<evidence type="ECO:0000313" key="5">
    <source>
        <dbReference type="Proteomes" id="UP000180088"/>
    </source>
</evidence>
<organism evidence="4 5">
    <name type="scientific">Chromobacterium sphagni</name>
    <dbReference type="NCBI Taxonomy" id="1903179"/>
    <lineage>
        <taxon>Bacteria</taxon>
        <taxon>Pseudomonadati</taxon>
        <taxon>Pseudomonadota</taxon>
        <taxon>Betaproteobacteria</taxon>
        <taxon>Neisseriales</taxon>
        <taxon>Chromobacteriaceae</taxon>
        <taxon>Chromobacterium</taxon>
    </lineage>
</organism>
<dbReference type="NCBIfam" id="TIGR02667">
    <property type="entry name" value="moaB_proteo"/>
    <property type="match status" value="1"/>
</dbReference>
<accession>A0A1S1X4M8</accession>
<dbReference type="SUPFAM" id="SSF53218">
    <property type="entry name" value="Molybdenum cofactor biosynthesis proteins"/>
    <property type="match status" value="1"/>
</dbReference>
<dbReference type="CDD" id="cd00886">
    <property type="entry name" value="MogA_MoaB"/>
    <property type="match status" value="1"/>
</dbReference>
<dbReference type="AlphaFoldDB" id="A0A1S1X4M8"/>
<dbReference type="GO" id="GO:0006777">
    <property type="term" value="P:Mo-molybdopterin cofactor biosynthetic process"/>
    <property type="evidence" value="ECO:0007669"/>
    <property type="project" value="UniProtKB-UniRule"/>
</dbReference>
<comment type="function">
    <text evidence="2">May be involved in the biosynthesis of molybdopterin.</text>
</comment>
<evidence type="ECO:0000256" key="2">
    <source>
        <dbReference type="PIRNR" id="PIRNR006443"/>
    </source>
</evidence>
<dbReference type="Gene3D" id="3.40.980.10">
    <property type="entry name" value="MoaB/Mog-like domain"/>
    <property type="match status" value="1"/>
</dbReference>
<feature type="domain" description="MoaB/Mog" evidence="3">
    <location>
        <begin position="12"/>
        <end position="156"/>
    </location>
</feature>
<evidence type="ECO:0000259" key="3">
    <source>
        <dbReference type="SMART" id="SM00852"/>
    </source>
</evidence>
<dbReference type="OrthoDB" id="9784492at2"/>
<dbReference type="RefSeq" id="WP_071116096.1">
    <property type="nucleotide sequence ID" value="NZ_MKCS01000001.1"/>
</dbReference>
<reference evidence="4 5" key="1">
    <citation type="submission" date="2016-09" db="EMBL/GenBank/DDBJ databases">
        <title>Chromobacterium muskegensis sp. nov., an insecticidal bacterium isolated from Sphagnum bogs.</title>
        <authorList>
            <person name="Sparks M.E."/>
            <person name="Blackburn M.B."/>
            <person name="Gundersen-Rindal D.E."/>
            <person name="Mitchell A."/>
            <person name="Farrar R."/>
            <person name="Kuhar D."/>
        </authorList>
    </citation>
    <scope>NUCLEOTIDE SEQUENCE [LARGE SCALE GENOMIC DNA]</scope>
    <source>
        <strain evidence="4 5">37-2</strain>
    </source>
</reference>
<dbReference type="NCBIfam" id="TIGR00177">
    <property type="entry name" value="molyb_syn"/>
    <property type="match status" value="1"/>
</dbReference>
<dbReference type="PANTHER" id="PTHR43232">
    <property type="entry name" value="MOLYBDENUM COFACTOR BIOSYNTHESIS PROTEIN B"/>
    <property type="match status" value="1"/>
</dbReference>
<name>A0A1S1X4M8_9NEIS</name>
<dbReference type="Pfam" id="PF00994">
    <property type="entry name" value="MoCF_biosynth"/>
    <property type="match status" value="1"/>
</dbReference>
<dbReference type="InterPro" id="IPR012245">
    <property type="entry name" value="MoaB"/>
</dbReference>
<comment type="similarity">
    <text evidence="2">Belongs to the MoaB/Mog family.</text>
</comment>
<dbReference type="InterPro" id="IPR001453">
    <property type="entry name" value="MoaB/Mog_dom"/>
</dbReference>
<dbReference type="PIRSF" id="PIRSF006443">
    <property type="entry name" value="MoaB"/>
    <property type="match status" value="1"/>
</dbReference>
<dbReference type="InterPro" id="IPR036425">
    <property type="entry name" value="MoaB/Mog-like_dom_sf"/>
</dbReference>
<evidence type="ECO:0000313" key="4">
    <source>
        <dbReference type="EMBL" id="OHX14439.1"/>
    </source>
</evidence>
<dbReference type="EMBL" id="MKCS01000001">
    <property type="protein sequence ID" value="OHX14439.1"/>
    <property type="molecule type" value="Genomic_DNA"/>
</dbReference>